<dbReference type="AlphaFoldDB" id="A0AAW9CXL5"/>
<reference evidence="1" key="1">
    <citation type="submission" date="2018-08" db="EMBL/GenBank/DDBJ databases">
        <title>Identification of Burkholderia cepacia strains that express a Burkholderia pseudomallei-like capsular polysaccharide.</title>
        <authorList>
            <person name="Burtnick M.N."/>
            <person name="Vongsouvath M."/>
            <person name="Newton P."/>
            <person name="Wuthiekanun V."/>
            <person name="Limmathurotsakul D."/>
            <person name="Brett P.J."/>
            <person name="Chantratita N."/>
            <person name="Dance D.A."/>
        </authorList>
    </citation>
    <scope>NUCLEOTIDE SEQUENCE</scope>
    <source>
        <strain evidence="1">SBXCC001</strain>
    </source>
</reference>
<evidence type="ECO:0000313" key="1">
    <source>
        <dbReference type="EMBL" id="MDW9253414.1"/>
    </source>
</evidence>
<evidence type="ECO:0008006" key="3">
    <source>
        <dbReference type="Google" id="ProtNLM"/>
    </source>
</evidence>
<proteinExistence type="predicted"/>
<dbReference type="Proteomes" id="UP001272137">
    <property type="component" value="Unassembled WGS sequence"/>
</dbReference>
<dbReference type="EMBL" id="QXCT01000001">
    <property type="protein sequence ID" value="MDW9253414.1"/>
    <property type="molecule type" value="Genomic_DNA"/>
</dbReference>
<protein>
    <recommendedName>
        <fullName evidence="3">Transposase</fullName>
    </recommendedName>
</protein>
<evidence type="ECO:0000313" key="2">
    <source>
        <dbReference type="Proteomes" id="UP001272137"/>
    </source>
</evidence>
<comment type="caution">
    <text evidence="1">The sequence shown here is derived from an EMBL/GenBank/DDBJ whole genome shotgun (WGS) entry which is preliminary data.</text>
</comment>
<organism evidence="1 2">
    <name type="scientific">Burkholderia thailandensis</name>
    <dbReference type="NCBI Taxonomy" id="57975"/>
    <lineage>
        <taxon>Bacteria</taxon>
        <taxon>Pseudomonadati</taxon>
        <taxon>Pseudomonadota</taxon>
        <taxon>Betaproteobacteria</taxon>
        <taxon>Burkholderiales</taxon>
        <taxon>Burkholderiaceae</taxon>
        <taxon>Burkholderia</taxon>
        <taxon>pseudomallei group</taxon>
    </lineage>
</organism>
<dbReference type="RefSeq" id="WP_257785838.1">
    <property type="nucleotide sequence ID" value="NZ_CP008915.2"/>
</dbReference>
<sequence>MGGFSRHRKHTLRNVVPTLSGQLILPSSWNASVHANSFDILWT</sequence>
<name>A0AAW9CXL5_BURTH</name>
<gene>
    <name evidence="1" type="ORF">C7S16_4798</name>
</gene>
<accession>A0AAW9CXL5</accession>